<feature type="compositionally biased region" description="Polar residues" evidence="1">
    <location>
        <begin position="465"/>
        <end position="476"/>
    </location>
</feature>
<feature type="compositionally biased region" description="Low complexity" evidence="1">
    <location>
        <begin position="251"/>
        <end position="265"/>
    </location>
</feature>
<name>A0AAN6ZWB1_9PEZI</name>
<evidence type="ECO:0000313" key="2">
    <source>
        <dbReference type="EMBL" id="KAK4152514.1"/>
    </source>
</evidence>
<feature type="region of interest" description="Disordered" evidence="1">
    <location>
        <begin position="145"/>
        <end position="269"/>
    </location>
</feature>
<dbReference type="EMBL" id="MU856972">
    <property type="protein sequence ID" value="KAK4152514.1"/>
    <property type="molecule type" value="Genomic_DNA"/>
</dbReference>
<feature type="compositionally biased region" description="Basic and acidic residues" evidence="1">
    <location>
        <begin position="145"/>
        <end position="154"/>
    </location>
</feature>
<gene>
    <name evidence="2" type="ORF">C8A00DRAFT_34815</name>
</gene>
<feature type="compositionally biased region" description="Basic and acidic residues" evidence="1">
    <location>
        <begin position="13"/>
        <end position="31"/>
    </location>
</feature>
<feature type="compositionally biased region" description="Low complexity" evidence="1">
    <location>
        <begin position="437"/>
        <end position="452"/>
    </location>
</feature>
<feature type="region of interest" description="Disordered" evidence="1">
    <location>
        <begin position="341"/>
        <end position="370"/>
    </location>
</feature>
<keyword evidence="3" id="KW-1185">Reference proteome</keyword>
<evidence type="ECO:0000256" key="1">
    <source>
        <dbReference type="SAM" id="MobiDB-lite"/>
    </source>
</evidence>
<organism evidence="2 3">
    <name type="scientific">Chaetomidium leptoderma</name>
    <dbReference type="NCBI Taxonomy" id="669021"/>
    <lineage>
        <taxon>Eukaryota</taxon>
        <taxon>Fungi</taxon>
        <taxon>Dikarya</taxon>
        <taxon>Ascomycota</taxon>
        <taxon>Pezizomycotina</taxon>
        <taxon>Sordariomycetes</taxon>
        <taxon>Sordariomycetidae</taxon>
        <taxon>Sordariales</taxon>
        <taxon>Chaetomiaceae</taxon>
        <taxon>Chaetomidium</taxon>
    </lineage>
</organism>
<feature type="compositionally biased region" description="Polar residues" evidence="1">
    <location>
        <begin position="411"/>
        <end position="422"/>
    </location>
</feature>
<reference evidence="2" key="2">
    <citation type="submission" date="2023-05" db="EMBL/GenBank/DDBJ databases">
        <authorList>
            <consortium name="Lawrence Berkeley National Laboratory"/>
            <person name="Steindorff A."/>
            <person name="Hensen N."/>
            <person name="Bonometti L."/>
            <person name="Westerberg I."/>
            <person name="Brannstrom I.O."/>
            <person name="Guillou S."/>
            <person name="Cros-Aarteil S."/>
            <person name="Calhoun S."/>
            <person name="Haridas S."/>
            <person name="Kuo A."/>
            <person name="Mondo S."/>
            <person name="Pangilinan J."/>
            <person name="Riley R."/>
            <person name="Labutti K."/>
            <person name="Andreopoulos B."/>
            <person name="Lipzen A."/>
            <person name="Chen C."/>
            <person name="Yanf M."/>
            <person name="Daum C."/>
            <person name="Ng V."/>
            <person name="Clum A."/>
            <person name="Ohm R."/>
            <person name="Martin F."/>
            <person name="Silar P."/>
            <person name="Natvig D."/>
            <person name="Lalanne C."/>
            <person name="Gautier V."/>
            <person name="Ament-Velasquez S.L."/>
            <person name="Kruys A."/>
            <person name="Hutchinson M.I."/>
            <person name="Powell A.J."/>
            <person name="Barry K."/>
            <person name="Miller A.N."/>
            <person name="Grigoriev I.V."/>
            <person name="Debuchy R."/>
            <person name="Gladieux P."/>
            <person name="Thoren M.H."/>
            <person name="Johannesson H."/>
        </authorList>
    </citation>
    <scope>NUCLEOTIDE SEQUENCE</scope>
    <source>
        <strain evidence="2">CBS 538.74</strain>
    </source>
</reference>
<dbReference type="Proteomes" id="UP001302745">
    <property type="component" value="Unassembled WGS sequence"/>
</dbReference>
<feature type="region of interest" description="Disordered" evidence="1">
    <location>
        <begin position="1"/>
        <end position="37"/>
    </location>
</feature>
<dbReference type="AlphaFoldDB" id="A0AAN6ZWB1"/>
<accession>A0AAN6ZWB1</accession>
<feature type="region of interest" description="Disordered" evidence="1">
    <location>
        <begin position="387"/>
        <end position="476"/>
    </location>
</feature>
<comment type="caution">
    <text evidence="2">The sequence shown here is derived from an EMBL/GenBank/DDBJ whole genome shotgun (WGS) entry which is preliminary data.</text>
</comment>
<reference evidence="2" key="1">
    <citation type="journal article" date="2023" name="Mol. Phylogenet. Evol.">
        <title>Genome-scale phylogeny and comparative genomics of the fungal order Sordariales.</title>
        <authorList>
            <person name="Hensen N."/>
            <person name="Bonometti L."/>
            <person name="Westerberg I."/>
            <person name="Brannstrom I.O."/>
            <person name="Guillou S."/>
            <person name="Cros-Aarteil S."/>
            <person name="Calhoun S."/>
            <person name="Haridas S."/>
            <person name="Kuo A."/>
            <person name="Mondo S."/>
            <person name="Pangilinan J."/>
            <person name="Riley R."/>
            <person name="LaButti K."/>
            <person name="Andreopoulos B."/>
            <person name="Lipzen A."/>
            <person name="Chen C."/>
            <person name="Yan M."/>
            <person name="Daum C."/>
            <person name="Ng V."/>
            <person name="Clum A."/>
            <person name="Steindorff A."/>
            <person name="Ohm R.A."/>
            <person name="Martin F."/>
            <person name="Silar P."/>
            <person name="Natvig D.O."/>
            <person name="Lalanne C."/>
            <person name="Gautier V."/>
            <person name="Ament-Velasquez S.L."/>
            <person name="Kruys A."/>
            <person name="Hutchinson M.I."/>
            <person name="Powell A.J."/>
            <person name="Barry K."/>
            <person name="Miller A.N."/>
            <person name="Grigoriev I.V."/>
            <person name="Debuchy R."/>
            <person name="Gladieux P."/>
            <person name="Hiltunen Thoren M."/>
            <person name="Johannesson H."/>
        </authorList>
    </citation>
    <scope>NUCLEOTIDE SEQUENCE</scope>
    <source>
        <strain evidence="2">CBS 538.74</strain>
    </source>
</reference>
<evidence type="ECO:0000313" key="3">
    <source>
        <dbReference type="Proteomes" id="UP001302745"/>
    </source>
</evidence>
<protein>
    <submittedName>
        <fullName evidence="2">Uncharacterized protein</fullName>
    </submittedName>
</protein>
<sequence>MSMFSMIKRGRQAAKEHRAEQAKKETEEAKKPPYKHIPKHAALDALSGGPAGWRENDRHRIVEQNRRRSALTASGIGMSGVSTPTHPGMPRVHSALSHVSYPSAYASPVVHLPRGYSYSSMPPGWTPHGREMAYSPVDTGSISLKGKEVERVLDSSRTSRSSSKVSTVRAPLPPAGVFGNGDGGHSPVESSSNSNSSQDDLEMKPVVRHSVSIPPSASVAKPNRPTSDTGSIHRLHPGRSRRISDPNQSAAPSRSSLTPRTSSLAAGIPPVPALPPMQFGTAITTPEVFSSTGSSASSITMVPVGSTTSLAAKGAQAVATPTVVKLGDVQAPHQAEIVTGESSGDEEVAPVRTPPGAVSDSPTTKGRRISKMTRFTELETIKSNTVVTIEARPPSPKESITPTKAEKRRPTSTATALPTSFDESAFPAPKELDLPTSAPASKSKPGKLSKSAGAGGKLVKKNRWSLRSSKSTAVAV</sequence>
<feature type="compositionally biased region" description="Low complexity" evidence="1">
    <location>
        <begin position="155"/>
        <end position="169"/>
    </location>
</feature>
<proteinExistence type="predicted"/>